<proteinExistence type="predicted"/>
<dbReference type="Proteomes" id="UP000306740">
    <property type="component" value="Unassembled WGS sequence"/>
</dbReference>
<reference evidence="1 2" key="1">
    <citation type="submission" date="2019-05" db="EMBL/GenBank/DDBJ databases">
        <title>Mumia sp. nov., isolated from the intestinal contents of plateau pika (Ochotona curzoniae) in the Qinghai-Tibet plateau of China.</title>
        <authorList>
            <person name="Tian Z."/>
        </authorList>
    </citation>
    <scope>NUCLEOTIDE SEQUENCE [LARGE SCALE GENOMIC DNA]</scope>
    <source>
        <strain evidence="2">527</strain>
    </source>
</reference>
<dbReference type="AlphaFoldDB" id="A0A5C4M0F8"/>
<organism evidence="1 2">
    <name type="scientific">Mumia zhuanghuii</name>
    <dbReference type="NCBI Taxonomy" id="2585211"/>
    <lineage>
        <taxon>Bacteria</taxon>
        <taxon>Bacillati</taxon>
        <taxon>Actinomycetota</taxon>
        <taxon>Actinomycetes</taxon>
        <taxon>Propionibacteriales</taxon>
        <taxon>Nocardioidaceae</taxon>
        <taxon>Mumia</taxon>
    </lineage>
</organism>
<protein>
    <submittedName>
        <fullName evidence="1">Uncharacterized protein</fullName>
    </submittedName>
</protein>
<dbReference type="RefSeq" id="WP_139107428.1">
    <property type="nucleotide sequence ID" value="NZ_VDFR01000248.1"/>
</dbReference>
<evidence type="ECO:0000313" key="2">
    <source>
        <dbReference type="Proteomes" id="UP000306740"/>
    </source>
</evidence>
<accession>A0A5C4M0F8</accession>
<evidence type="ECO:0000313" key="1">
    <source>
        <dbReference type="EMBL" id="TNC26015.1"/>
    </source>
</evidence>
<gene>
    <name evidence="1" type="ORF">FHE65_34770</name>
</gene>
<comment type="caution">
    <text evidence="1">The sequence shown here is derived from an EMBL/GenBank/DDBJ whole genome shotgun (WGS) entry which is preliminary data.</text>
</comment>
<name>A0A5C4M0F8_9ACTN</name>
<dbReference type="EMBL" id="VDFR01000248">
    <property type="protein sequence ID" value="TNC26015.1"/>
    <property type="molecule type" value="Genomic_DNA"/>
</dbReference>
<sequence length="60" mass="6722">MRARIYGPLRTGTYFWTSGGGPTRNGAFFTNFGWSMSERRLTMHRYTGGCGSGPANRALW</sequence>